<dbReference type="RefSeq" id="WP_258813796.1">
    <property type="nucleotide sequence ID" value="NZ_JANUGU010000009.1"/>
</dbReference>
<keyword evidence="8" id="KW-1185">Reference proteome</keyword>
<dbReference type="Proteomes" id="UP001204621">
    <property type="component" value="Unassembled WGS sequence"/>
</dbReference>
<evidence type="ECO:0000256" key="4">
    <source>
        <dbReference type="SAM" id="MobiDB-lite"/>
    </source>
</evidence>
<evidence type="ECO:0000256" key="3">
    <source>
        <dbReference type="PROSITE-ProRule" id="PRU00493"/>
    </source>
</evidence>
<gene>
    <name evidence="7" type="ORF">NX778_21225</name>
</gene>
<dbReference type="InterPro" id="IPR001150">
    <property type="entry name" value="Gly_radical"/>
</dbReference>
<feature type="domain" description="Glycine radical" evidence="5">
    <location>
        <begin position="683"/>
        <end position="803"/>
    </location>
</feature>
<dbReference type="InterPro" id="IPR051215">
    <property type="entry name" value="GRE"/>
</dbReference>
<organism evidence="7 8">
    <name type="scientific">Massilia terrae</name>
    <dbReference type="NCBI Taxonomy" id="1811224"/>
    <lineage>
        <taxon>Bacteria</taxon>
        <taxon>Pseudomonadati</taxon>
        <taxon>Pseudomonadota</taxon>
        <taxon>Betaproteobacteria</taxon>
        <taxon>Burkholderiales</taxon>
        <taxon>Oxalobacteraceae</taxon>
        <taxon>Telluria group</taxon>
        <taxon>Massilia</taxon>
    </lineage>
</organism>
<evidence type="ECO:0000256" key="1">
    <source>
        <dbReference type="ARBA" id="ARBA00022818"/>
    </source>
</evidence>
<evidence type="ECO:0000313" key="8">
    <source>
        <dbReference type="Proteomes" id="UP001204621"/>
    </source>
</evidence>
<proteinExistence type="predicted"/>
<evidence type="ECO:0000313" key="7">
    <source>
        <dbReference type="EMBL" id="MCS0660602.1"/>
    </source>
</evidence>
<comment type="caution">
    <text evidence="7">The sequence shown here is derived from an EMBL/GenBank/DDBJ whole genome shotgun (WGS) entry which is preliminary data.</text>
</comment>
<name>A0ABT2D327_9BURK</name>
<protein>
    <recommendedName>
        <fullName evidence="9">Formate C-acetyltransferase</fullName>
    </recommendedName>
</protein>
<dbReference type="SUPFAM" id="SSF51998">
    <property type="entry name" value="PFL-like glycyl radical enzymes"/>
    <property type="match status" value="1"/>
</dbReference>
<keyword evidence="1 3" id="KW-0556">Organic radical</keyword>
<evidence type="ECO:0000256" key="2">
    <source>
        <dbReference type="ARBA" id="ARBA00023239"/>
    </source>
</evidence>
<dbReference type="Pfam" id="PF01228">
    <property type="entry name" value="Gly_radical"/>
    <property type="match status" value="1"/>
</dbReference>
<feature type="region of interest" description="Disordered" evidence="4">
    <location>
        <begin position="668"/>
        <end position="692"/>
    </location>
</feature>
<evidence type="ECO:0000259" key="6">
    <source>
        <dbReference type="PROSITE" id="PS51554"/>
    </source>
</evidence>
<dbReference type="Pfam" id="PF02901">
    <property type="entry name" value="PFL-like"/>
    <property type="match status" value="1"/>
</dbReference>
<dbReference type="InterPro" id="IPR004184">
    <property type="entry name" value="PFL_dom"/>
</dbReference>
<feature type="domain" description="PFL" evidence="6">
    <location>
        <begin position="3"/>
        <end position="675"/>
    </location>
</feature>
<dbReference type="PANTHER" id="PTHR43641:SF2">
    <property type="entry name" value="DEHYDRATASE YBIW-RELATED"/>
    <property type="match status" value="1"/>
</dbReference>
<evidence type="ECO:0000259" key="5">
    <source>
        <dbReference type="PROSITE" id="PS51149"/>
    </source>
</evidence>
<dbReference type="PANTHER" id="PTHR43641">
    <property type="entry name" value="FORMATE ACETYLTRANSFERASE 3-RELATED"/>
    <property type="match status" value="1"/>
</dbReference>
<reference evidence="7 8" key="1">
    <citation type="submission" date="2022-08" db="EMBL/GenBank/DDBJ databases">
        <title>Reclassification of Massilia species as members of the genera Telluria, Duganella, Pseudoduganella, Mokoshia gen. nov. and Zemynaea gen. nov. using orthogonal and non-orthogonal genome-based approaches.</title>
        <authorList>
            <person name="Bowman J.P."/>
        </authorList>
    </citation>
    <scope>NUCLEOTIDE SEQUENCE [LARGE SCALE GENOMIC DNA]</scope>
    <source>
        <strain evidence="7 8">JCM 31606</strain>
    </source>
</reference>
<evidence type="ECO:0008006" key="9">
    <source>
        <dbReference type="Google" id="ProtNLM"/>
    </source>
</evidence>
<dbReference type="PROSITE" id="PS51554">
    <property type="entry name" value="PFL"/>
    <property type="match status" value="1"/>
</dbReference>
<keyword evidence="2" id="KW-0456">Lyase</keyword>
<dbReference type="EMBL" id="JANUGU010000009">
    <property type="protein sequence ID" value="MCS0660602.1"/>
    <property type="molecule type" value="Genomic_DNA"/>
</dbReference>
<accession>A0ABT2D327</accession>
<dbReference type="PROSITE" id="PS51149">
    <property type="entry name" value="GLY_RADICAL_2"/>
    <property type="match status" value="1"/>
</dbReference>
<dbReference type="Gene3D" id="3.20.70.20">
    <property type="match status" value="1"/>
</dbReference>
<feature type="modified residue" description="Glycine radical" evidence="3">
    <location>
        <position position="778"/>
    </location>
</feature>
<sequence length="809" mass="88288">MTPRIARMMRSLDTVRAGAFPVSVEKAVLATASFRETDGLPMVVRNALALEKVLAGVPIFIEPDDLVAGNLAAKPGGVELSCLWAAWPAAEIDALEGSGFILDPADRARILDMNAYWQSRSLTSRMTSLYDDQRLWPYAQLGVVLPAFRSKEEGWGPGGMIGCGYGIHHEISQIIGVFDFEKVLERGLLDIIREAEEELAGTRVDSAESVEKIDLLKAIVIAHKAILSFAARFAALAADMAAAEADPQRRAELERMAAACRRVPAHPASNFYEAMQSLWFMVLVLLPSGVLSFGRFDQIMYPYYKADQQAGKSDDTVLELLQWLRVKDSQIVITAGHTHRIKYGGLAKWHNCVVGGQNEDGSDATNELSYLVLDAARTCPTPHPTLTMRVHEGTPPELMRRALELVRTGIGVPAFLSDQSCIAYLQSHGVDLATARNYAVAGCLGVNIPGQSRSVAWPMFVVPMVLNFAINNGVDPRTGKQVGPAGGAFDSFDTFDQFYEAFKQQLGHFIELQAEFNNVTIRSYGERFPQPVESSLTVGGIGASKNILGRTMPFENGSVLNPIGMINAADSLTAIRKVVFEQRLVSAAELKRCLDTDWEGERGEQVRQMMLAAPKYGNDEDEADLMAADLYRFWADKAVTLSTTYGGYHKPGAITIGTANWPGGLQTGATADGRRAGEPLADESMTPMRGRDRGGVLDVLRSAAKIDQTPWQATALDLRFHPDALADAQGVDEVAAMIHAYFAAGGKHIQFNVVSNDTLRAAQAHPMDYKELIVRIGGCSAFFTQLPRPVQDEIMQRTEFRSVSSTRAA</sequence>